<gene>
    <name evidence="1" type="ORF">ACOLOM_LOCUS9765</name>
</gene>
<accession>A0ACA9PA33</accession>
<reference evidence="1" key="1">
    <citation type="submission" date="2021-06" db="EMBL/GenBank/DDBJ databases">
        <authorList>
            <person name="Kallberg Y."/>
            <person name="Tangrot J."/>
            <person name="Rosling A."/>
        </authorList>
    </citation>
    <scope>NUCLEOTIDE SEQUENCE</scope>
    <source>
        <strain evidence="1">CL356</strain>
    </source>
</reference>
<comment type="caution">
    <text evidence="1">The sequence shown here is derived from an EMBL/GenBank/DDBJ whole genome shotgun (WGS) entry which is preliminary data.</text>
</comment>
<dbReference type="EMBL" id="CAJVPT010029212">
    <property type="protein sequence ID" value="CAG8689697.1"/>
    <property type="molecule type" value="Genomic_DNA"/>
</dbReference>
<keyword evidence="2" id="KW-1185">Reference proteome</keyword>
<sequence>MPVSQSVDLLSPLRPTNAERAAVLDQLASLETRLDDLAHQRNLALAHLDSLVSEKSLIETEMMHRKSFLHPIKFLPPNVLMRIFEIYVEAQPKGLGVLQCVSKEWNHIVKNLPTLWTSLHIVGIFRAHHANSWKRYIDACSLRSKKLPLKVRFFFKEDPKDEGDTLDLQGKTAFDLLSYLTLFVSSRWVSLEYTWIAGVRALEYRTRLHKLYQIIRQAQCLQVIHLRDSYELLLTNLYTPPHYHKPTYVSSLRTLDIHGLPWNNMVPEDPLPSIRELTLEWYGGKPWDDLMASQTHWLQLFPFLRCLTLRASNRLARFDVLSRFHPIPYTASDLQMLKIVGPVPPYVLKNLHLPALEALQIYENKGGEHILEEERCITWFYVVYDFGHDIMPQLVCLGPELS</sequence>
<evidence type="ECO:0000313" key="2">
    <source>
        <dbReference type="Proteomes" id="UP000789525"/>
    </source>
</evidence>
<dbReference type="Proteomes" id="UP000789525">
    <property type="component" value="Unassembled WGS sequence"/>
</dbReference>
<evidence type="ECO:0000313" key="1">
    <source>
        <dbReference type="EMBL" id="CAG8689697.1"/>
    </source>
</evidence>
<proteinExistence type="predicted"/>
<name>A0ACA9PA33_9GLOM</name>
<organism evidence="1 2">
    <name type="scientific">Acaulospora colombiana</name>
    <dbReference type="NCBI Taxonomy" id="27376"/>
    <lineage>
        <taxon>Eukaryota</taxon>
        <taxon>Fungi</taxon>
        <taxon>Fungi incertae sedis</taxon>
        <taxon>Mucoromycota</taxon>
        <taxon>Glomeromycotina</taxon>
        <taxon>Glomeromycetes</taxon>
        <taxon>Diversisporales</taxon>
        <taxon>Acaulosporaceae</taxon>
        <taxon>Acaulospora</taxon>
    </lineage>
</organism>
<protein>
    <submittedName>
        <fullName evidence="1">14913_t:CDS:1</fullName>
    </submittedName>
</protein>